<dbReference type="Pfam" id="PF25990">
    <property type="entry name" value="Beta-barrel_YknX"/>
    <property type="match status" value="1"/>
</dbReference>
<evidence type="ECO:0000256" key="1">
    <source>
        <dbReference type="ARBA" id="ARBA00004196"/>
    </source>
</evidence>
<protein>
    <submittedName>
        <fullName evidence="4">Secretion protein HlyD family protein</fullName>
    </submittedName>
</protein>
<organism evidence="4">
    <name type="scientific">human gut metagenome</name>
    <dbReference type="NCBI Taxonomy" id="408170"/>
    <lineage>
        <taxon>unclassified sequences</taxon>
        <taxon>metagenomes</taxon>
        <taxon>organismal metagenomes</taxon>
    </lineage>
</organism>
<evidence type="ECO:0000259" key="3">
    <source>
        <dbReference type="Pfam" id="PF25990"/>
    </source>
</evidence>
<dbReference type="InterPro" id="IPR058636">
    <property type="entry name" value="Beta-barrel_YknX"/>
</dbReference>
<evidence type="ECO:0000256" key="2">
    <source>
        <dbReference type="ARBA" id="ARBA00023054"/>
    </source>
</evidence>
<gene>
    <name evidence="4" type="ORF">Q604_UNBC04229G0001</name>
</gene>
<proteinExistence type="predicted"/>
<comment type="subcellular location">
    <subcellularLocation>
        <location evidence="1">Cell envelope</location>
    </subcellularLocation>
</comment>
<feature type="domain" description="YknX-like beta-barrel" evidence="3">
    <location>
        <begin position="3"/>
        <end position="71"/>
    </location>
</feature>
<dbReference type="Gene3D" id="2.40.30.170">
    <property type="match status" value="1"/>
</dbReference>
<keyword evidence="2" id="KW-0175">Coiled coil</keyword>
<dbReference type="GO" id="GO:0030313">
    <property type="term" value="C:cell envelope"/>
    <property type="evidence" value="ECO:0007669"/>
    <property type="project" value="UniProtKB-SubCell"/>
</dbReference>
<dbReference type="AlphaFoldDB" id="W1YHK1"/>
<reference evidence="4" key="1">
    <citation type="submission" date="2013-12" db="EMBL/GenBank/DDBJ databases">
        <title>A Varibaculum cambriense genome reconstructed from a premature infant gut community with otherwise low bacterial novelty that shifts toward anaerobic metabolism during the third week of life.</title>
        <authorList>
            <person name="Brown C.T."/>
            <person name="Sharon I."/>
            <person name="Thomas B.C."/>
            <person name="Castelle C.J."/>
            <person name="Morowitz M.J."/>
            <person name="Banfield J.F."/>
        </authorList>
    </citation>
    <scope>NUCLEOTIDE SEQUENCE</scope>
</reference>
<dbReference type="EMBL" id="AZMM01004229">
    <property type="protein sequence ID" value="ETJ41826.1"/>
    <property type="molecule type" value="Genomic_DNA"/>
</dbReference>
<sequence>IYNGMDANVTTDTYKNKPIHGTIGYISSVAEFTPKSVETEDVRTTLVYEVRVYVDDPDNRLRLGMPATVSIDI</sequence>
<feature type="non-terminal residue" evidence="4">
    <location>
        <position position="1"/>
    </location>
</feature>
<accession>W1YHK1</accession>
<dbReference type="PANTHER" id="PTHR32347:SF23">
    <property type="entry name" value="BLL5650 PROTEIN"/>
    <property type="match status" value="1"/>
</dbReference>
<dbReference type="PANTHER" id="PTHR32347">
    <property type="entry name" value="EFFLUX SYSTEM COMPONENT YKNX-RELATED"/>
    <property type="match status" value="1"/>
</dbReference>
<comment type="caution">
    <text evidence="4">The sequence shown here is derived from an EMBL/GenBank/DDBJ whole genome shotgun (WGS) entry which is preliminary data.</text>
</comment>
<evidence type="ECO:0000313" key="4">
    <source>
        <dbReference type="EMBL" id="ETJ41826.1"/>
    </source>
</evidence>
<dbReference type="InterPro" id="IPR050465">
    <property type="entry name" value="UPF0194_transport"/>
</dbReference>
<name>W1YHK1_9ZZZZ</name>